<feature type="domain" description="Beta-mannosidase-like galactose-binding" evidence="17">
    <location>
        <begin position="30"/>
        <end position="204"/>
    </location>
</feature>
<feature type="signal peptide" evidence="14">
    <location>
        <begin position="1"/>
        <end position="20"/>
    </location>
</feature>
<evidence type="ECO:0000256" key="13">
    <source>
        <dbReference type="ARBA" id="ARBA00031061"/>
    </source>
</evidence>
<evidence type="ECO:0000256" key="5">
    <source>
        <dbReference type="ARBA" id="ARBA00011738"/>
    </source>
</evidence>
<comment type="catalytic activity">
    <reaction evidence="1">
        <text>Hydrolysis of terminal, non-reducing beta-D-mannose residues in beta-D-mannosides.</text>
        <dbReference type="EC" id="3.2.1.25"/>
    </reaction>
</comment>
<dbReference type="InterPro" id="IPR036156">
    <property type="entry name" value="Beta-gal/glucu_dom_sf"/>
</dbReference>
<dbReference type="UniPathway" id="UPA00280"/>
<keyword evidence="12" id="KW-0326">Glycosidase</keyword>
<comment type="similarity">
    <text evidence="4">Belongs to the glycosyl hydrolase 2 family. Beta-mannosidase A subfamily.</text>
</comment>
<dbReference type="Pfam" id="PF17786">
    <property type="entry name" value="Mannosidase_ig"/>
    <property type="match status" value="1"/>
</dbReference>
<name>A0A6A6HGI6_VIRVR</name>
<evidence type="ECO:0000259" key="15">
    <source>
        <dbReference type="Pfam" id="PF17753"/>
    </source>
</evidence>
<sequence length="940" mass="104564">MTRWHSHAAVAVSLIAGAASQVLDLSTFDWTVSNPDLNVSVPGSLPSQAHLDLYNARVIGDPYYGLNNFNLRWVAFNNWTYTSEPLTGLSSNASATWLVFNGLDTFASIDMCGQHVASTNNQFRQWLFDVSSILSSCSGDPFLSINFGSAPNIAAEIAAEPGQETWPYNVEIGYEIPNRQFIRKEQSDFGWDWGPAFAPAGPWQPAYVVQLPSPGVYVHNSLFDIYREGQLPLLLPNQTAPWVINASLDYVGTAPSNVGLSYTLKDSSNTTVASGALNDVNITDSTMTGMVTLPDGSADLWWPSGLGNQSLYYLTVNAVGAGNSTLASVTKRTAFRTIVLNEFPITDLQLSQGVAPGNNWHFEINGHEFYAKGSNFIPPDAFWPRVTQTRIQQLFDSVIDAHQNMLRVWASGAYSPDFMYDLADEMGILLWSEFEFGDALYPVDADFLENCRQEAYYQVRRNNHHPSLALWAGGNELENLELQTVNNTAPEEFDRYQAEYETLFLDTLGETVFNNTHSISYTPSSTSNGWLSLDFDNVQPITERYYNTTPGSVYGETDFYNYNSSIAFNTSALPVGRFSNEFGYHSMPSVQSWAEAISPDDWYFNSTTVLLRNQHYPPGNLNTSNFYNTSLGMGEMTVAVENWYPVPAKTDSVANFSAWCHATQIFQADFYTFEIEFYRRGSGMPNRQLGSLYWQLEDIWQGPTWAGIEYDGRWKVLHYKAKDIYQNVIITPFLNRTTGDLEVYVTSDLWTPASGSANFSWYSWDGTPLNISTPSEATVNVGAINTTRVLTTNINDSLNNYNLSNVVLQVQTEVQGSPINQNTTQTFTHSNWLAISRLNQANFVDPGLTLSYSNSTAKFTVTATSGVAAWVWLDYGSGAVIAFDDNGFWLAKGESREIGYTTKSDTTNGAWVNGVTVQSMYNQTQPELTLPPIVAAYPNP</sequence>
<evidence type="ECO:0000256" key="2">
    <source>
        <dbReference type="ARBA" id="ARBA00004613"/>
    </source>
</evidence>
<dbReference type="Pfam" id="PF22666">
    <property type="entry name" value="Glyco_hydro_2_N2"/>
    <property type="match status" value="1"/>
</dbReference>
<dbReference type="PANTHER" id="PTHR43730:SF5">
    <property type="entry name" value="BETA-MANNOSIDASE A"/>
    <property type="match status" value="1"/>
</dbReference>
<dbReference type="GO" id="GO:0005576">
    <property type="term" value="C:extracellular region"/>
    <property type="evidence" value="ECO:0007669"/>
    <property type="project" value="UniProtKB-SubCell"/>
</dbReference>
<evidence type="ECO:0000256" key="12">
    <source>
        <dbReference type="ARBA" id="ARBA00023295"/>
    </source>
</evidence>
<organism evidence="18 19">
    <name type="scientific">Viridothelium virens</name>
    <name type="common">Speckled blister lichen</name>
    <name type="synonym">Trypethelium virens</name>
    <dbReference type="NCBI Taxonomy" id="1048519"/>
    <lineage>
        <taxon>Eukaryota</taxon>
        <taxon>Fungi</taxon>
        <taxon>Dikarya</taxon>
        <taxon>Ascomycota</taxon>
        <taxon>Pezizomycotina</taxon>
        <taxon>Dothideomycetes</taxon>
        <taxon>Dothideomycetes incertae sedis</taxon>
        <taxon>Trypetheliales</taxon>
        <taxon>Trypetheliaceae</taxon>
        <taxon>Viridothelium</taxon>
    </lineage>
</organism>
<evidence type="ECO:0000256" key="6">
    <source>
        <dbReference type="ARBA" id="ARBA00012754"/>
    </source>
</evidence>
<evidence type="ECO:0000256" key="7">
    <source>
        <dbReference type="ARBA" id="ARBA00021795"/>
    </source>
</evidence>
<evidence type="ECO:0000256" key="9">
    <source>
        <dbReference type="ARBA" id="ARBA00022729"/>
    </source>
</evidence>
<dbReference type="SUPFAM" id="SSF49785">
    <property type="entry name" value="Galactose-binding domain-like"/>
    <property type="match status" value="1"/>
</dbReference>
<evidence type="ECO:0000313" key="19">
    <source>
        <dbReference type="Proteomes" id="UP000800092"/>
    </source>
</evidence>
<dbReference type="InterPro" id="IPR008979">
    <property type="entry name" value="Galactose-bd-like_sf"/>
</dbReference>
<dbReference type="SUPFAM" id="SSF49303">
    <property type="entry name" value="beta-Galactosidase/glucuronidase domain"/>
    <property type="match status" value="1"/>
</dbReference>
<dbReference type="OrthoDB" id="2866996at2759"/>
<dbReference type="FunFam" id="3.20.20.80:FF:000084">
    <property type="entry name" value="Beta-mannosidase A"/>
    <property type="match status" value="1"/>
</dbReference>
<evidence type="ECO:0000313" key="18">
    <source>
        <dbReference type="EMBL" id="KAF2236580.1"/>
    </source>
</evidence>
<feature type="domain" description="Beta-mannosidase Ig-fold" evidence="15">
    <location>
        <begin position="844"/>
        <end position="922"/>
    </location>
</feature>
<protein>
    <recommendedName>
        <fullName evidence="7">Beta-mannosidase A</fullName>
        <ecNumber evidence="6">3.2.1.25</ecNumber>
    </recommendedName>
    <alternativeName>
        <fullName evidence="13">Mannanase A</fullName>
    </alternativeName>
</protein>
<dbReference type="EMBL" id="ML991784">
    <property type="protein sequence ID" value="KAF2236580.1"/>
    <property type="molecule type" value="Genomic_DNA"/>
</dbReference>
<keyword evidence="19" id="KW-1185">Reference proteome</keyword>
<evidence type="ECO:0000256" key="11">
    <source>
        <dbReference type="ARBA" id="ARBA00023180"/>
    </source>
</evidence>
<evidence type="ECO:0000256" key="3">
    <source>
        <dbReference type="ARBA" id="ARBA00004740"/>
    </source>
</evidence>
<dbReference type="InterPro" id="IPR041447">
    <property type="entry name" value="Mannosidase_ig"/>
</dbReference>
<evidence type="ECO:0000256" key="10">
    <source>
        <dbReference type="ARBA" id="ARBA00022801"/>
    </source>
</evidence>
<dbReference type="Pfam" id="PF17753">
    <property type="entry name" value="Ig_mannosidase"/>
    <property type="match status" value="1"/>
</dbReference>
<dbReference type="InterPro" id="IPR013783">
    <property type="entry name" value="Ig-like_fold"/>
</dbReference>
<dbReference type="Gene3D" id="3.20.20.80">
    <property type="entry name" value="Glycosidases"/>
    <property type="match status" value="1"/>
</dbReference>
<reference evidence="18" key="1">
    <citation type="journal article" date="2020" name="Stud. Mycol.">
        <title>101 Dothideomycetes genomes: a test case for predicting lifestyles and emergence of pathogens.</title>
        <authorList>
            <person name="Haridas S."/>
            <person name="Albert R."/>
            <person name="Binder M."/>
            <person name="Bloem J."/>
            <person name="Labutti K."/>
            <person name="Salamov A."/>
            <person name="Andreopoulos B."/>
            <person name="Baker S."/>
            <person name="Barry K."/>
            <person name="Bills G."/>
            <person name="Bluhm B."/>
            <person name="Cannon C."/>
            <person name="Castanera R."/>
            <person name="Culley D."/>
            <person name="Daum C."/>
            <person name="Ezra D."/>
            <person name="Gonzalez J."/>
            <person name="Henrissat B."/>
            <person name="Kuo A."/>
            <person name="Liang C."/>
            <person name="Lipzen A."/>
            <person name="Lutzoni F."/>
            <person name="Magnuson J."/>
            <person name="Mondo S."/>
            <person name="Nolan M."/>
            <person name="Ohm R."/>
            <person name="Pangilinan J."/>
            <person name="Park H.-J."/>
            <person name="Ramirez L."/>
            <person name="Alfaro M."/>
            <person name="Sun H."/>
            <person name="Tritt A."/>
            <person name="Yoshinaga Y."/>
            <person name="Zwiers L.-H."/>
            <person name="Turgeon B."/>
            <person name="Goodwin S."/>
            <person name="Spatafora J."/>
            <person name="Crous P."/>
            <person name="Grigoriev I."/>
        </authorList>
    </citation>
    <scope>NUCLEOTIDE SEQUENCE</scope>
    <source>
        <strain evidence="18">Tuck. ex Michener</strain>
    </source>
</reference>
<evidence type="ECO:0000256" key="4">
    <source>
        <dbReference type="ARBA" id="ARBA00007483"/>
    </source>
</evidence>
<keyword evidence="9 14" id="KW-0732">Signal</keyword>
<dbReference type="Gene3D" id="2.60.120.260">
    <property type="entry name" value="Galactose-binding domain-like"/>
    <property type="match status" value="1"/>
</dbReference>
<gene>
    <name evidence="18" type="ORF">EV356DRAFT_530859</name>
</gene>
<dbReference type="PANTHER" id="PTHR43730">
    <property type="entry name" value="BETA-MANNOSIDASE"/>
    <property type="match status" value="1"/>
</dbReference>
<dbReference type="Gene3D" id="2.60.40.10">
    <property type="entry name" value="Immunoglobulins"/>
    <property type="match status" value="3"/>
</dbReference>
<dbReference type="EC" id="3.2.1.25" evidence="6"/>
<comment type="subunit">
    <text evidence="5">Homodimer.</text>
</comment>
<accession>A0A6A6HGI6</accession>
<dbReference type="SUPFAM" id="SSF51445">
    <property type="entry name" value="(Trans)glycosidases"/>
    <property type="match status" value="1"/>
</dbReference>
<dbReference type="AlphaFoldDB" id="A0A6A6HGI6"/>
<keyword evidence="10 18" id="KW-0378">Hydrolase</keyword>
<evidence type="ECO:0000256" key="8">
    <source>
        <dbReference type="ARBA" id="ARBA00022525"/>
    </source>
</evidence>
<feature type="chain" id="PRO_5025335150" description="Beta-mannosidase A" evidence="14">
    <location>
        <begin position="21"/>
        <end position="940"/>
    </location>
</feature>
<keyword evidence="8" id="KW-0964">Secreted</keyword>
<dbReference type="GO" id="GO:0006516">
    <property type="term" value="P:glycoprotein catabolic process"/>
    <property type="evidence" value="ECO:0007669"/>
    <property type="project" value="TreeGrafter"/>
</dbReference>
<dbReference type="GO" id="GO:0004567">
    <property type="term" value="F:beta-mannosidase activity"/>
    <property type="evidence" value="ECO:0007669"/>
    <property type="project" value="UniProtKB-EC"/>
</dbReference>
<feature type="domain" description="Mannosidase Ig/CBM-like" evidence="16">
    <location>
        <begin position="740"/>
        <end position="823"/>
    </location>
</feature>
<dbReference type="InterPro" id="IPR050887">
    <property type="entry name" value="Beta-mannosidase_GH2"/>
</dbReference>
<comment type="pathway">
    <text evidence="3">Glycan metabolism; N-glycan degradation.</text>
</comment>
<dbReference type="InterPro" id="IPR054593">
    <property type="entry name" value="Beta-mannosidase-like_N2"/>
</dbReference>
<dbReference type="InterPro" id="IPR041625">
    <property type="entry name" value="Beta-mannosidase_Ig"/>
</dbReference>
<evidence type="ECO:0000259" key="17">
    <source>
        <dbReference type="Pfam" id="PF22666"/>
    </source>
</evidence>
<dbReference type="Proteomes" id="UP000800092">
    <property type="component" value="Unassembled WGS sequence"/>
</dbReference>
<evidence type="ECO:0000256" key="1">
    <source>
        <dbReference type="ARBA" id="ARBA00000829"/>
    </source>
</evidence>
<keyword evidence="11" id="KW-0325">Glycoprotein</keyword>
<evidence type="ECO:0000259" key="16">
    <source>
        <dbReference type="Pfam" id="PF17786"/>
    </source>
</evidence>
<dbReference type="InterPro" id="IPR017853">
    <property type="entry name" value="GH"/>
</dbReference>
<comment type="subcellular location">
    <subcellularLocation>
        <location evidence="2">Secreted</location>
    </subcellularLocation>
</comment>
<proteinExistence type="inferred from homology"/>
<evidence type="ECO:0000256" key="14">
    <source>
        <dbReference type="SAM" id="SignalP"/>
    </source>
</evidence>